<evidence type="ECO:0000259" key="6">
    <source>
        <dbReference type="Pfam" id="PF01494"/>
    </source>
</evidence>
<dbReference type="PANTHER" id="PTHR47356:SF2">
    <property type="entry name" value="FAD-BINDING DOMAIN-CONTAINING PROTEIN-RELATED"/>
    <property type="match status" value="1"/>
</dbReference>
<dbReference type="GeneID" id="85328695"/>
<dbReference type="InterPro" id="IPR036188">
    <property type="entry name" value="FAD/NAD-bd_sf"/>
</dbReference>
<dbReference type="InterPro" id="IPR002938">
    <property type="entry name" value="FAD-bd"/>
</dbReference>
<comment type="caution">
    <text evidence="7">The sequence shown here is derived from an EMBL/GenBank/DDBJ whole genome shotgun (WGS) entry which is preliminary data.</text>
</comment>
<name>A0AA40AKZ9_9PEZI</name>
<gene>
    <name evidence="7" type="ORF">B0T26DRAFT_751732</name>
</gene>
<dbReference type="PANTHER" id="PTHR47356">
    <property type="entry name" value="FAD-DEPENDENT MONOOXYGENASE ASQG-RELATED"/>
    <property type="match status" value="1"/>
</dbReference>
<accession>A0AA40AKZ9</accession>
<evidence type="ECO:0000256" key="5">
    <source>
        <dbReference type="ARBA" id="ARBA00023002"/>
    </source>
</evidence>
<dbReference type="RefSeq" id="XP_060296498.1">
    <property type="nucleotide sequence ID" value="XM_060445425.1"/>
</dbReference>
<dbReference type="PRINTS" id="PR00420">
    <property type="entry name" value="RNGMNOXGNASE"/>
</dbReference>
<comment type="cofactor">
    <cofactor evidence="1">
        <name>FAD</name>
        <dbReference type="ChEBI" id="CHEBI:57692"/>
    </cofactor>
</comment>
<keyword evidence="8" id="KW-1185">Reference proteome</keyword>
<evidence type="ECO:0000256" key="3">
    <source>
        <dbReference type="ARBA" id="ARBA00022630"/>
    </source>
</evidence>
<dbReference type="GO" id="GO:0004497">
    <property type="term" value="F:monooxygenase activity"/>
    <property type="evidence" value="ECO:0007669"/>
    <property type="project" value="InterPro"/>
</dbReference>
<comment type="similarity">
    <text evidence="2">Belongs to the paxM FAD-dependent monooxygenase family.</text>
</comment>
<keyword evidence="5" id="KW-0560">Oxidoreductase</keyword>
<reference evidence="7" key="1">
    <citation type="submission" date="2023-06" db="EMBL/GenBank/DDBJ databases">
        <title>Genome-scale phylogeny and comparative genomics of the fungal order Sordariales.</title>
        <authorList>
            <consortium name="Lawrence Berkeley National Laboratory"/>
            <person name="Hensen N."/>
            <person name="Bonometti L."/>
            <person name="Westerberg I."/>
            <person name="Brannstrom I.O."/>
            <person name="Guillou S."/>
            <person name="Cros-Aarteil S."/>
            <person name="Calhoun S."/>
            <person name="Haridas S."/>
            <person name="Kuo A."/>
            <person name="Mondo S."/>
            <person name="Pangilinan J."/>
            <person name="Riley R."/>
            <person name="LaButti K."/>
            <person name="Andreopoulos B."/>
            <person name="Lipzen A."/>
            <person name="Chen C."/>
            <person name="Yanf M."/>
            <person name="Daum C."/>
            <person name="Ng V."/>
            <person name="Clum A."/>
            <person name="Steindorff A."/>
            <person name="Ohm R."/>
            <person name="Martin F."/>
            <person name="Silar P."/>
            <person name="Natvig D."/>
            <person name="Lalanne C."/>
            <person name="Gautier V."/>
            <person name="Ament-velasquez S.L."/>
            <person name="Kruys A."/>
            <person name="Hutchinson M.I."/>
            <person name="Powell A.J."/>
            <person name="Barry K."/>
            <person name="Miller A.N."/>
            <person name="Grigoriev I.V."/>
            <person name="Debuchy R."/>
            <person name="Gladieux P."/>
            <person name="Thoren M.H."/>
            <person name="Johannesson H."/>
        </authorList>
    </citation>
    <scope>NUCLEOTIDE SEQUENCE</scope>
    <source>
        <strain evidence="7">SMH2392-1A</strain>
    </source>
</reference>
<evidence type="ECO:0000256" key="2">
    <source>
        <dbReference type="ARBA" id="ARBA00007992"/>
    </source>
</evidence>
<dbReference type="Proteomes" id="UP001172101">
    <property type="component" value="Unassembled WGS sequence"/>
</dbReference>
<evidence type="ECO:0000313" key="7">
    <source>
        <dbReference type="EMBL" id="KAK0717705.1"/>
    </source>
</evidence>
<evidence type="ECO:0000256" key="1">
    <source>
        <dbReference type="ARBA" id="ARBA00001974"/>
    </source>
</evidence>
<dbReference type="EMBL" id="JAUIRO010000004">
    <property type="protein sequence ID" value="KAK0717705.1"/>
    <property type="molecule type" value="Genomic_DNA"/>
</dbReference>
<dbReference type="Gene3D" id="3.50.50.60">
    <property type="entry name" value="FAD/NAD(P)-binding domain"/>
    <property type="match status" value="2"/>
</dbReference>
<feature type="domain" description="FAD-binding" evidence="6">
    <location>
        <begin position="229"/>
        <end position="287"/>
    </location>
</feature>
<proteinExistence type="inferred from homology"/>
<organism evidence="7 8">
    <name type="scientific">Lasiosphaeria miniovina</name>
    <dbReference type="NCBI Taxonomy" id="1954250"/>
    <lineage>
        <taxon>Eukaryota</taxon>
        <taxon>Fungi</taxon>
        <taxon>Dikarya</taxon>
        <taxon>Ascomycota</taxon>
        <taxon>Pezizomycotina</taxon>
        <taxon>Sordariomycetes</taxon>
        <taxon>Sordariomycetidae</taxon>
        <taxon>Sordariales</taxon>
        <taxon>Lasiosphaeriaceae</taxon>
        <taxon>Lasiosphaeria</taxon>
    </lineage>
</organism>
<protein>
    <recommendedName>
        <fullName evidence="6">FAD-binding domain-containing protein</fullName>
    </recommendedName>
</protein>
<dbReference type="GO" id="GO:0071949">
    <property type="term" value="F:FAD binding"/>
    <property type="evidence" value="ECO:0007669"/>
    <property type="project" value="InterPro"/>
</dbReference>
<dbReference type="InterPro" id="IPR050562">
    <property type="entry name" value="FAD_mOase_fung"/>
</dbReference>
<keyword evidence="3" id="KW-0285">Flavoprotein</keyword>
<dbReference type="Pfam" id="PF01494">
    <property type="entry name" value="FAD_binding_3"/>
    <property type="match status" value="1"/>
</dbReference>
<sequence length="400" mass="43641">MNAFKVIVVGGGPVGLTAAHSLSRANLDFVVLESRSKIVLDAGSNLVLLPIGLRVLGQLGQLGLLPVIERVSSPMSRFKRIDHDGRNLGDTLWFTYFKVNHGAYPRVISRHDLMQTLHDGLSAEAQAKLLPNKQVVDVVTGPDGVKVTKVRDLMRTAALQSATPVEVNDAKPFLTSHRAMWVRFPTVAPVQPGDASETHGYDCTLQLFAGEDTSVIGIYERLDRTQAGMVNLEEGILKRWSWDRIVLAGDAAHKFTPSTGAGCNNGIVDVVALANEMYHASREVRGASGDATAFPDRDRLLAAFDDYQQVRFGTVKDGLAAASQATGSATWSDMTHRFVDCHVLSKPSLQKFFATWNARALARTPVFEYVEGEEHMVGKFPWAQPIREATARAEPATLPV</sequence>
<keyword evidence="4" id="KW-0274">FAD</keyword>
<dbReference type="AlphaFoldDB" id="A0AA40AKZ9"/>
<dbReference type="Pfam" id="PF13450">
    <property type="entry name" value="NAD_binding_8"/>
    <property type="match status" value="1"/>
</dbReference>
<evidence type="ECO:0000256" key="4">
    <source>
        <dbReference type="ARBA" id="ARBA00022827"/>
    </source>
</evidence>
<evidence type="ECO:0000313" key="8">
    <source>
        <dbReference type="Proteomes" id="UP001172101"/>
    </source>
</evidence>
<dbReference type="SUPFAM" id="SSF51905">
    <property type="entry name" value="FAD/NAD(P)-binding domain"/>
    <property type="match status" value="1"/>
</dbReference>